<dbReference type="SUPFAM" id="SSF54654">
    <property type="entry name" value="CI-2 family of serine protease inhibitors"/>
    <property type="match status" value="1"/>
</dbReference>
<accession>A0AAV1IEY5</accession>
<name>A0AAV1IEY5_9CHLO</name>
<keyword evidence="5" id="KW-0732">Signal</keyword>
<proteinExistence type="inferred from homology"/>
<evidence type="ECO:0000256" key="4">
    <source>
        <dbReference type="SAM" id="MobiDB-lite"/>
    </source>
</evidence>
<feature type="compositionally biased region" description="Low complexity" evidence="4">
    <location>
        <begin position="129"/>
        <end position="144"/>
    </location>
</feature>
<dbReference type="PROSITE" id="PS00285">
    <property type="entry name" value="POTATO_INHIBITOR"/>
    <property type="match status" value="1"/>
</dbReference>
<dbReference type="AlphaFoldDB" id="A0AAV1IEY5"/>
<feature type="region of interest" description="Disordered" evidence="4">
    <location>
        <begin position="79"/>
        <end position="150"/>
    </location>
</feature>
<dbReference type="Pfam" id="PF00280">
    <property type="entry name" value="potato_inhibit"/>
    <property type="match status" value="1"/>
</dbReference>
<dbReference type="Gene3D" id="3.30.10.10">
    <property type="entry name" value="Trypsin Inhibitor V, subunit A"/>
    <property type="match status" value="1"/>
</dbReference>
<dbReference type="InterPro" id="IPR000864">
    <property type="entry name" value="Prot_inh_pot1"/>
</dbReference>
<dbReference type="PRINTS" id="PR00292">
    <property type="entry name" value="POTATOINHBTR"/>
</dbReference>
<feature type="compositionally biased region" description="Polar residues" evidence="4">
    <location>
        <begin position="118"/>
        <end position="128"/>
    </location>
</feature>
<feature type="chain" id="PRO_5043651216" description="Extracellular protein" evidence="5">
    <location>
        <begin position="22"/>
        <end position="248"/>
    </location>
</feature>
<evidence type="ECO:0008006" key="8">
    <source>
        <dbReference type="Google" id="ProtNLM"/>
    </source>
</evidence>
<evidence type="ECO:0000313" key="7">
    <source>
        <dbReference type="Proteomes" id="UP001314263"/>
    </source>
</evidence>
<dbReference type="InterPro" id="IPR036354">
    <property type="entry name" value="Prot_inh_pot1_sf"/>
</dbReference>
<keyword evidence="3" id="KW-0722">Serine protease inhibitor</keyword>
<dbReference type="Proteomes" id="UP001314263">
    <property type="component" value="Unassembled WGS sequence"/>
</dbReference>
<dbReference type="GO" id="GO:0004867">
    <property type="term" value="F:serine-type endopeptidase inhibitor activity"/>
    <property type="evidence" value="ECO:0007669"/>
    <property type="project" value="UniProtKB-KW"/>
</dbReference>
<keyword evidence="2" id="KW-0646">Protease inhibitor</keyword>
<feature type="compositionally biased region" description="Polar residues" evidence="4">
    <location>
        <begin position="79"/>
        <end position="90"/>
    </location>
</feature>
<organism evidence="6 7">
    <name type="scientific">Coccomyxa viridis</name>
    <dbReference type="NCBI Taxonomy" id="1274662"/>
    <lineage>
        <taxon>Eukaryota</taxon>
        <taxon>Viridiplantae</taxon>
        <taxon>Chlorophyta</taxon>
        <taxon>core chlorophytes</taxon>
        <taxon>Trebouxiophyceae</taxon>
        <taxon>Trebouxiophyceae incertae sedis</taxon>
        <taxon>Coccomyxaceae</taxon>
        <taxon>Coccomyxa</taxon>
    </lineage>
</organism>
<dbReference type="GO" id="GO:0009611">
    <property type="term" value="P:response to wounding"/>
    <property type="evidence" value="ECO:0007669"/>
    <property type="project" value="InterPro"/>
</dbReference>
<dbReference type="PANTHER" id="PTHR33091">
    <property type="entry name" value="PROTEIN, PUTATIVE, EXPRESSED-RELATED"/>
    <property type="match status" value="1"/>
</dbReference>
<evidence type="ECO:0000256" key="5">
    <source>
        <dbReference type="SAM" id="SignalP"/>
    </source>
</evidence>
<keyword evidence="7" id="KW-1185">Reference proteome</keyword>
<sequence length="248" mass="24975">MRHTAFLVIALFSATAFLSRASTVPSPTSALTQDTGSVSVPSETAIAVVRPGPEFQSLNQSPTSAPAVAPPPVGVSLSTTPQYSSITSAPDASEQGQASAASFLGSGGSASVGGNMTGPPQTLDSLPTSDSMAGDGAASGAPMPQIAANDTASLGNSGSAIFDGAGHLISGSTGFGDSPPSYTGKQEWPELVGRNAQLAKAQLIAETHLQVILVPAGSAVTTDYRSNRIRIFYDPTTFVVVEPRPSIG</sequence>
<protein>
    <recommendedName>
        <fullName evidence="8">Extracellular protein</fullName>
    </recommendedName>
</protein>
<evidence type="ECO:0000256" key="1">
    <source>
        <dbReference type="ARBA" id="ARBA00008210"/>
    </source>
</evidence>
<feature type="region of interest" description="Disordered" evidence="4">
    <location>
        <begin position="54"/>
        <end position="73"/>
    </location>
</feature>
<dbReference type="PANTHER" id="PTHR33091:SF29">
    <property type="entry name" value="SUBTILISIN INHIBITOR 1"/>
    <property type="match status" value="1"/>
</dbReference>
<comment type="caution">
    <text evidence="6">The sequence shown here is derived from an EMBL/GenBank/DDBJ whole genome shotgun (WGS) entry which is preliminary data.</text>
</comment>
<evidence type="ECO:0000256" key="2">
    <source>
        <dbReference type="ARBA" id="ARBA00022690"/>
    </source>
</evidence>
<reference evidence="6 7" key="1">
    <citation type="submission" date="2023-10" db="EMBL/GenBank/DDBJ databases">
        <authorList>
            <person name="Maclean D."/>
            <person name="Macfadyen A."/>
        </authorList>
    </citation>
    <scope>NUCLEOTIDE SEQUENCE [LARGE SCALE GENOMIC DNA]</scope>
</reference>
<evidence type="ECO:0000256" key="3">
    <source>
        <dbReference type="ARBA" id="ARBA00022900"/>
    </source>
</evidence>
<evidence type="ECO:0000313" key="6">
    <source>
        <dbReference type="EMBL" id="CAK0785005.1"/>
    </source>
</evidence>
<comment type="similarity">
    <text evidence="1">Belongs to the protease inhibitor I13 (potato type I serine protease inhibitor) family.</text>
</comment>
<gene>
    <name evidence="6" type="ORF">CVIRNUC_008210</name>
</gene>
<dbReference type="EMBL" id="CAUYUE010000011">
    <property type="protein sequence ID" value="CAK0785005.1"/>
    <property type="molecule type" value="Genomic_DNA"/>
</dbReference>
<feature type="signal peptide" evidence="5">
    <location>
        <begin position="1"/>
        <end position="21"/>
    </location>
</feature>